<gene>
    <name evidence="3" type="ORF">JI742_05245</name>
</gene>
<dbReference type="SUPFAM" id="SSF53474">
    <property type="entry name" value="alpha/beta-Hydrolases"/>
    <property type="match status" value="1"/>
</dbReference>
<dbReference type="EMBL" id="JAERRA010000001">
    <property type="protein sequence ID" value="MBL0719292.1"/>
    <property type="molecule type" value="Genomic_DNA"/>
</dbReference>
<dbReference type="Pfam" id="PF12697">
    <property type="entry name" value="Abhydrolase_6"/>
    <property type="match status" value="1"/>
</dbReference>
<accession>A0A9X0XBR9</accession>
<evidence type="ECO:0000256" key="1">
    <source>
        <dbReference type="SAM" id="MobiDB-lite"/>
    </source>
</evidence>
<dbReference type="RefSeq" id="WP_201824553.1">
    <property type="nucleotide sequence ID" value="NZ_JAERRA010000001.1"/>
</dbReference>
<dbReference type="InterPro" id="IPR017497">
    <property type="entry name" value="BchO"/>
</dbReference>
<reference evidence="3 4" key="1">
    <citation type="submission" date="2021-01" db="EMBL/GenBank/DDBJ databases">
        <title>Piscinibacter sp. Jin2 Genome sequencing and assembly.</title>
        <authorList>
            <person name="Kim I."/>
        </authorList>
    </citation>
    <scope>NUCLEOTIDE SEQUENCE [LARGE SCALE GENOMIC DNA]</scope>
    <source>
        <strain evidence="3 4">Jin2</strain>
    </source>
</reference>
<dbReference type="InterPro" id="IPR000073">
    <property type="entry name" value="AB_hydrolase_1"/>
</dbReference>
<dbReference type="PANTHER" id="PTHR43689">
    <property type="entry name" value="HYDROLASE"/>
    <property type="match status" value="1"/>
</dbReference>
<dbReference type="Proteomes" id="UP000643207">
    <property type="component" value="Unassembled WGS sequence"/>
</dbReference>
<evidence type="ECO:0000259" key="2">
    <source>
        <dbReference type="Pfam" id="PF12697"/>
    </source>
</evidence>
<dbReference type="AlphaFoldDB" id="A0A9X0XBR9"/>
<dbReference type="InterPro" id="IPR029058">
    <property type="entry name" value="AB_hydrolase_fold"/>
</dbReference>
<feature type="region of interest" description="Disordered" evidence="1">
    <location>
        <begin position="1"/>
        <end position="31"/>
    </location>
</feature>
<feature type="compositionally biased region" description="Low complexity" evidence="1">
    <location>
        <begin position="1"/>
        <end position="17"/>
    </location>
</feature>
<dbReference type="PANTHER" id="PTHR43689:SF8">
    <property type="entry name" value="ALPHA_BETA-HYDROLASES SUPERFAMILY PROTEIN"/>
    <property type="match status" value="1"/>
</dbReference>
<sequence length="331" mass="34782">MKAEGLGEAAESAAALPPGAPDRLAARSGPLDRQLDGPDWPGFAHSRWVQAAGLDWHVQHRPGPASAPRLLFLHGTGASLHSWRGLVLHLAGRADWLAVDLPGHGFSGCVRDPALHRLDGMARGLAALLARLAYRPDWLIGHSAGAAVALQMVMAGQVAAQGVIAFNGALLPFGGRAGSLLQPFMRGLVSLPGVPTWLARQAGEPATFRRLLHDTGSRLDREGEALYGRLARSPDHVAAALAMMAHWDLTLLGPGLPRLACPLHLVASAGDRTVRPEVSQRVAQRCPAAVLHAWPALGHLAHEEAPERAAALIARLAKLPGSGPPDASMSI</sequence>
<organism evidence="3 4">
    <name type="scientific">Aquariibacter lacus</name>
    <dbReference type="NCBI Taxonomy" id="2801332"/>
    <lineage>
        <taxon>Bacteria</taxon>
        <taxon>Pseudomonadati</taxon>
        <taxon>Pseudomonadota</taxon>
        <taxon>Betaproteobacteria</taxon>
        <taxon>Burkholderiales</taxon>
        <taxon>Sphaerotilaceae</taxon>
        <taxon>Aquariibacter</taxon>
    </lineage>
</organism>
<comment type="caution">
    <text evidence="3">The sequence shown here is derived from an EMBL/GenBank/DDBJ whole genome shotgun (WGS) entry which is preliminary data.</text>
</comment>
<name>A0A9X0XBR9_9BURK</name>
<evidence type="ECO:0000313" key="4">
    <source>
        <dbReference type="Proteomes" id="UP000643207"/>
    </source>
</evidence>
<dbReference type="Gene3D" id="3.40.50.1820">
    <property type="entry name" value="alpha/beta hydrolase"/>
    <property type="match status" value="1"/>
</dbReference>
<feature type="domain" description="AB hydrolase-1" evidence="2">
    <location>
        <begin position="70"/>
        <end position="311"/>
    </location>
</feature>
<keyword evidence="3" id="KW-0378">Hydrolase</keyword>
<protein>
    <submittedName>
        <fullName evidence="3">Alpha/beta fold hydrolase</fullName>
    </submittedName>
</protein>
<evidence type="ECO:0000313" key="3">
    <source>
        <dbReference type="EMBL" id="MBL0719292.1"/>
    </source>
</evidence>
<dbReference type="GO" id="GO:0016787">
    <property type="term" value="F:hydrolase activity"/>
    <property type="evidence" value="ECO:0007669"/>
    <property type="project" value="UniProtKB-KW"/>
</dbReference>
<proteinExistence type="predicted"/>
<keyword evidence="4" id="KW-1185">Reference proteome</keyword>
<dbReference type="NCBIfam" id="TIGR03056">
    <property type="entry name" value="bchO_mg_che_rel"/>
    <property type="match status" value="1"/>
</dbReference>